<accession>A0A5J5QWQ2</accession>
<protein>
    <recommendedName>
        <fullName evidence="5">REJ domain-containing protein</fullName>
    </recommendedName>
</protein>
<evidence type="ECO:0000256" key="2">
    <source>
        <dbReference type="SAM" id="SignalP"/>
    </source>
</evidence>
<keyword evidence="1" id="KW-1133">Transmembrane helix</keyword>
<keyword evidence="2" id="KW-0732">Signal</keyword>
<feature type="signal peptide" evidence="2">
    <location>
        <begin position="1"/>
        <end position="15"/>
    </location>
</feature>
<dbReference type="OrthoDB" id="1738956at2759"/>
<evidence type="ECO:0000313" key="3">
    <source>
        <dbReference type="EMBL" id="KAB2022930.1"/>
    </source>
</evidence>
<keyword evidence="1" id="KW-0472">Membrane</keyword>
<feature type="transmembrane region" description="Helical" evidence="1">
    <location>
        <begin position="58"/>
        <end position="81"/>
    </location>
</feature>
<gene>
    <name evidence="3" type="ORF">ES319_D07G247000v1</name>
</gene>
<reference evidence="4" key="1">
    <citation type="journal article" date="2020" name="Nat. Genet.">
        <title>Genomic diversifications of five Gossypium allopolyploid species and their impact on cotton improvement.</title>
        <authorList>
            <person name="Chen Z.J."/>
            <person name="Sreedasyam A."/>
            <person name="Ando A."/>
            <person name="Song Q."/>
            <person name="De Santiago L.M."/>
            <person name="Hulse-Kemp A.M."/>
            <person name="Ding M."/>
            <person name="Ye W."/>
            <person name="Kirkbride R.C."/>
            <person name="Jenkins J."/>
            <person name="Plott C."/>
            <person name="Lovell J."/>
            <person name="Lin Y.M."/>
            <person name="Vaughn R."/>
            <person name="Liu B."/>
            <person name="Simpson S."/>
            <person name="Scheffler B.E."/>
            <person name="Wen L."/>
            <person name="Saski C.A."/>
            <person name="Grover C.E."/>
            <person name="Hu G."/>
            <person name="Conover J.L."/>
            <person name="Carlson J.W."/>
            <person name="Shu S."/>
            <person name="Boston L.B."/>
            <person name="Williams M."/>
            <person name="Peterson D.G."/>
            <person name="McGee K."/>
            <person name="Jones D.C."/>
            <person name="Wendel J.F."/>
            <person name="Stelly D.M."/>
            <person name="Grimwood J."/>
            <person name="Schmutz J."/>
        </authorList>
    </citation>
    <scope>NUCLEOTIDE SEQUENCE [LARGE SCALE GENOMIC DNA]</scope>
    <source>
        <strain evidence="4">cv. 3-79</strain>
    </source>
</reference>
<evidence type="ECO:0000313" key="4">
    <source>
        <dbReference type="Proteomes" id="UP000327439"/>
    </source>
</evidence>
<proteinExistence type="predicted"/>
<name>A0A5J5QWQ2_GOSBA</name>
<dbReference type="Proteomes" id="UP000327439">
    <property type="component" value="Chromosome D07"/>
</dbReference>
<sequence length="123" mass="13642">MCLSILPLLIKAGSSFSTWLVVKTMILSPPQADQIPSMKFSSPDSVTSLSFLSSFFDIALIGSPSSFLSSFFFFFFFSSLWPVRSREQSMSSITMIDLFDVSIKSLLNSTLFLTVVSSRSYTS</sequence>
<dbReference type="EMBL" id="CM018221">
    <property type="protein sequence ID" value="KAB2022930.1"/>
    <property type="molecule type" value="Genomic_DNA"/>
</dbReference>
<keyword evidence="4" id="KW-1185">Reference proteome</keyword>
<evidence type="ECO:0000256" key="1">
    <source>
        <dbReference type="SAM" id="Phobius"/>
    </source>
</evidence>
<feature type="chain" id="PRO_5023809440" description="REJ domain-containing protein" evidence="2">
    <location>
        <begin position="16"/>
        <end position="123"/>
    </location>
</feature>
<organism evidence="3 4">
    <name type="scientific">Gossypium barbadense</name>
    <name type="common">Sea Island cotton</name>
    <name type="synonym">Hibiscus barbadensis</name>
    <dbReference type="NCBI Taxonomy" id="3634"/>
    <lineage>
        <taxon>Eukaryota</taxon>
        <taxon>Viridiplantae</taxon>
        <taxon>Streptophyta</taxon>
        <taxon>Embryophyta</taxon>
        <taxon>Tracheophyta</taxon>
        <taxon>Spermatophyta</taxon>
        <taxon>Magnoliopsida</taxon>
        <taxon>eudicotyledons</taxon>
        <taxon>Gunneridae</taxon>
        <taxon>Pentapetalae</taxon>
        <taxon>rosids</taxon>
        <taxon>malvids</taxon>
        <taxon>Malvales</taxon>
        <taxon>Malvaceae</taxon>
        <taxon>Malvoideae</taxon>
        <taxon>Gossypium</taxon>
    </lineage>
</organism>
<evidence type="ECO:0008006" key="5">
    <source>
        <dbReference type="Google" id="ProtNLM"/>
    </source>
</evidence>
<keyword evidence="1" id="KW-0812">Transmembrane</keyword>
<dbReference type="AlphaFoldDB" id="A0A5J5QWQ2"/>